<dbReference type="Gene3D" id="3.30.420.40">
    <property type="match status" value="3"/>
</dbReference>
<organism evidence="3 4">
    <name type="scientific">Meloidogyne javanica</name>
    <name type="common">Root-knot nematode worm</name>
    <dbReference type="NCBI Taxonomy" id="6303"/>
    <lineage>
        <taxon>Eukaryota</taxon>
        <taxon>Metazoa</taxon>
        <taxon>Ecdysozoa</taxon>
        <taxon>Nematoda</taxon>
        <taxon>Chromadorea</taxon>
        <taxon>Rhabditida</taxon>
        <taxon>Tylenchina</taxon>
        <taxon>Tylenchomorpha</taxon>
        <taxon>Tylenchoidea</taxon>
        <taxon>Meloidogynidae</taxon>
        <taxon>Meloidogyninae</taxon>
        <taxon>Meloidogyne</taxon>
        <taxon>Meloidogyne incognita group</taxon>
    </lineage>
</organism>
<evidence type="ECO:0000256" key="2">
    <source>
        <dbReference type="RuleBase" id="RU000487"/>
    </source>
</evidence>
<keyword evidence="3" id="KW-1185">Reference proteome</keyword>
<dbReference type="Pfam" id="PF00022">
    <property type="entry name" value="Actin"/>
    <property type="match status" value="2"/>
</dbReference>
<dbReference type="PANTHER" id="PTHR11937">
    <property type="entry name" value="ACTIN"/>
    <property type="match status" value="1"/>
</dbReference>
<name>A0A915MAE1_MELJA</name>
<dbReference type="Gene3D" id="3.90.640.10">
    <property type="entry name" value="Actin, Chain A, domain 4"/>
    <property type="match status" value="1"/>
</dbReference>
<evidence type="ECO:0000313" key="3">
    <source>
        <dbReference type="Proteomes" id="UP000887561"/>
    </source>
</evidence>
<dbReference type="PRINTS" id="PR00190">
    <property type="entry name" value="ACTIN"/>
</dbReference>
<sequence>MDLPPVVIDCGTGYTKLGYAGNSEPQFIIPSTIAIRDAVTAKSSGGGMGKIDDLDFFIGDDALSPAAANYFVKHPLKHSMVDDWDLMERFWEQCIYKYLRAEPEDHYFLMVNFLIFLFKNREYTAEVMFETFNVPGLSIPIQSILALSASWQEKPIYRRSLTGLLLREREEGIPSERSYEVAKAIKEKYCYVCPNIQKEFVKYDTEPDKYVQCYRGLNNVTKKPFTVDVGHERFLGPEIFFHPQFVNSDFTTSISNIVDQVIQQCPIDVRLGLYENIVLSGGSTMFKDFDRRLQRDLKKICDQRLFLSEQLSGCKIKPKSIDVNVVSHNRQRYSVWFGGSMYAALPEFNNAAHTKAEYMEKGTNCFLRTDGGTIVRPPSKCFSNGLVFFPVHFGDYNFCD</sequence>
<proteinExistence type="inferred from homology"/>
<dbReference type="SUPFAM" id="SSF53067">
    <property type="entry name" value="Actin-like ATPase domain"/>
    <property type="match status" value="2"/>
</dbReference>
<dbReference type="SMART" id="SM00268">
    <property type="entry name" value="ACTIN"/>
    <property type="match status" value="1"/>
</dbReference>
<dbReference type="InterPro" id="IPR004000">
    <property type="entry name" value="Actin"/>
</dbReference>
<reference evidence="4" key="1">
    <citation type="submission" date="2022-11" db="UniProtKB">
        <authorList>
            <consortium name="WormBaseParasite"/>
        </authorList>
    </citation>
    <scope>IDENTIFICATION</scope>
</reference>
<evidence type="ECO:0000313" key="4">
    <source>
        <dbReference type="WBParaSite" id="scaffold3336_cov240.g6460"/>
    </source>
</evidence>
<comment type="similarity">
    <text evidence="1 2">Belongs to the actin family.</text>
</comment>
<dbReference type="CDD" id="cd10221">
    <property type="entry name" value="ASKHA_NBD_Arp3-like"/>
    <property type="match status" value="1"/>
</dbReference>
<dbReference type="AlphaFoldDB" id="A0A915MAE1"/>
<protein>
    <submittedName>
        <fullName evidence="4">Actin-related protein 3</fullName>
    </submittedName>
</protein>
<dbReference type="Proteomes" id="UP000887561">
    <property type="component" value="Unplaced"/>
</dbReference>
<dbReference type="WBParaSite" id="scaffold3336_cov240.g6460">
    <property type="protein sequence ID" value="scaffold3336_cov240.g6460"/>
    <property type="gene ID" value="scaffold3336_cov240.g6460"/>
</dbReference>
<dbReference type="FunFam" id="3.30.420.40:FF:000050">
    <property type="entry name" value="Actin, alpha skeletal muscle"/>
    <property type="match status" value="1"/>
</dbReference>
<dbReference type="InterPro" id="IPR043129">
    <property type="entry name" value="ATPase_NBD"/>
</dbReference>
<accession>A0A915MAE1</accession>
<evidence type="ECO:0000256" key="1">
    <source>
        <dbReference type="ARBA" id="ARBA00006752"/>
    </source>
</evidence>